<protein>
    <submittedName>
        <fullName evidence="2">Phosphotransferase</fullName>
    </submittedName>
</protein>
<keyword evidence="3" id="KW-1185">Reference proteome</keyword>
<dbReference type="Pfam" id="PF01636">
    <property type="entry name" value="APH"/>
    <property type="match status" value="1"/>
</dbReference>
<evidence type="ECO:0000313" key="3">
    <source>
        <dbReference type="Proteomes" id="UP000631694"/>
    </source>
</evidence>
<gene>
    <name evidence="2" type="ORF">I5731_00880</name>
</gene>
<reference evidence="2" key="1">
    <citation type="submission" date="2020-12" db="EMBL/GenBank/DDBJ databases">
        <title>Methylobrevis albus sp. nov., isolated from fresh water lack sediment.</title>
        <authorList>
            <person name="Zou Q."/>
        </authorList>
    </citation>
    <scope>NUCLEOTIDE SEQUENCE</scope>
    <source>
        <strain evidence="2">L22</strain>
    </source>
</reference>
<accession>A0A931MW89</accession>
<dbReference type="AlphaFoldDB" id="A0A931MW89"/>
<comment type="caution">
    <text evidence="2">The sequence shown here is derived from an EMBL/GenBank/DDBJ whole genome shotgun (WGS) entry which is preliminary data.</text>
</comment>
<dbReference type="RefSeq" id="WP_197309461.1">
    <property type="nucleotide sequence ID" value="NZ_JADZLT010000036.1"/>
</dbReference>
<sequence>MKAIGEAATPAEVAAEQAIGAFAAWAGQTVTYAPAVPAVMSPVHRAVDSACWRVEVDGTPLFLKIANDDLPEPIDVAASFAAATAAAGLGVAPVPRALAAEAGASAFDFLGDGWTTAHMDTLGDAGVIEKVIAAKRAINGLAPFGRPRDVFADIAALHAKAVAAGAPLPPDIAGHVAAFAGAGAAVAAAGIDAVPCHADGVASNVMLGPGGAVLLVDFDEAGDADPLFDLAVTLNEAYAFEDAWRPGLEMARGSVRPEELARCRLYGMADDLKWTLWSRVMDTTSPRGAVEFLKYAEWRLLRLRIALRGRPLAGLVAEL</sequence>
<evidence type="ECO:0000313" key="2">
    <source>
        <dbReference type="EMBL" id="MBH0236363.1"/>
    </source>
</evidence>
<dbReference type="SUPFAM" id="SSF56112">
    <property type="entry name" value="Protein kinase-like (PK-like)"/>
    <property type="match status" value="1"/>
</dbReference>
<feature type="domain" description="Aminoglycoside phosphotransferase" evidence="1">
    <location>
        <begin position="49"/>
        <end position="264"/>
    </location>
</feature>
<name>A0A931MW89_9HYPH</name>
<dbReference type="EMBL" id="JADZLT010000036">
    <property type="protein sequence ID" value="MBH0236363.1"/>
    <property type="molecule type" value="Genomic_DNA"/>
</dbReference>
<dbReference type="Gene3D" id="3.90.1200.10">
    <property type="match status" value="1"/>
</dbReference>
<dbReference type="InterPro" id="IPR002575">
    <property type="entry name" value="Aminoglycoside_PTrfase"/>
</dbReference>
<proteinExistence type="predicted"/>
<dbReference type="InterPro" id="IPR011009">
    <property type="entry name" value="Kinase-like_dom_sf"/>
</dbReference>
<dbReference type="Proteomes" id="UP000631694">
    <property type="component" value="Unassembled WGS sequence"/>
</dbReference>
<organism evidence="2 3">
    <name type="scientific">Methylobrevis albus</name>
    <dbReference type="NCBI Taxonomy" id="2793297"/>
    <lineage>
        <taxon>Bacteria</taxon>
        <taxon>Pseudomonadati</taxon>
        <taxon>Pseudomonadota</taxon>
        <taxon>Alphaproteobacteria</taxon>
        <taxon>Hyphomicrobiales</taxon>
        <taxon>Pleomorphomonadaceae</taxon>
        <taxon>Methylobrevis</taxon>
    </lineage>
</organism>
<evidence type="ECO:0000259" key="1">
    <source>
        <dbReference type="Pfam" id="PF01636"/>
    </source>
</evidence>